<dbReference type="InterPro" id="IPR011008">
    <property type="entry name" value="Dimeric_a/b-barrel"/>
</dbReference>
<keyword evidence="7 12" id="KW-0350">Heme biosynthesis</keyword>
<evidence type="ECO:0000256" key="7">
    <source>
        <dbReference type="ARBA" id="ARBA00023133"/>
    </source>
</evidence>
<proteinExistence type="inferred from homology"/>
<comment type="function">
    <text evidence="12">Involved in coproporphyrin-dependent heme b biosynthesis. Catalyzes the decarboxylation of Fe-coproporphyrin III (coproheme) to heme b (protoheme IX), the last step of the pathway. The reaction occurs in a stepwise manner with a three-propionate intermediate.</text>
</comment>
<feature type="binding site" description="axial binding residue" evidence="12">
    <location>
        <position position="170"/>
    </location>
    <ligand>
        <name>Fe-coproporphyrin III</name>
        <dbReference type="ChEBI" id="CHEBI:68438"/>
    </ligand>
    <ligandPart>
        <name>Fe</name>
        <dbReference type="ChEBI" id="CHEBI:18248"/>
    </ligandPart>
</feature>
<feature type="binding site" evidence="12">
    <location>
        <begin position="143"/>
        <end position="147"/>
    </location>
    <ligand>
        <name>Fe-coproporphyrin III</name>
        <dbReference type="ChEBI" id="CHEBI:68438"/>
    </ligand>
</feature>
<organism evidence="13 14">
    <name type="scientific">Neobacillus pocheonensis</name>
    <dbReference type="NCBI Taxonomy" id="363869"/>
    <lineage>
        <taxon>Bacteria</taxon>
        <taxon>Bacillati</taxon>
        <taxon>Bacillota</taxon>
        <taxon>Bacilli</taxon>
        <taxon>Bacillales</taxon>
        <taxon>Bacillaceae</taxon>
        <taxon>Neobacillus</taxon>
    </lineage>
</organism>
<dbReference type="PANTHER" id="PTHR36843:SF1">
    <property type="entry name" value="COPROHEME DECARBOXYLASE"/>
    <property type="match status" value="1"/>
</dbReference>
<dbReference type="SUPFAM" id="SSF54909">
    <property type="entry name" value="Dimeric alpha+beta barrel"/>
    <property type="match status" value="1"/>
</dbReference>
<accession>A0ABT0W976</accession>
<comment type="caution">
    <text evidence="13">The sequence shown here is derived from an EMBL/GenBank/DDBJ whole genome shotgun (WGS) entry which is preliminary data.</text>
</comment>
<comment type="cofactor">
    <cofactor evidence="12">
        <name>Fe-coproporphyrin III</name>
        <dbReference type="ChEBI" id="CHEBI:68438"/>
    </cofactor>
    <text evidence="12">Fe-coproporphyrin III acts as both substrate and redox cofactor.</text>
</comment>
<dbReference type="Gene3D" id="3.30.70.1030">
    <property type="entry name" value="Apc35880, domain 1"/>
    <property type="match status" value="2"/>
</dbReference>
<comment type="caution">
    <text evidence="12">Lacks conserved residue(s) required for the propagation of feature annotation.</text>
</comment>
<reference evidence="13 14" key="1">
    <citation type="submission" date="2022-06" db="EMBL/GenBank/DDBJ databases">
        <authorList>
            <person name="Jeon C.O."/>
        </authorList>
    </citation>
    <scope>NUCLEOTIDE SEQUENCE [LARGE SCALE GENOMIC DNA]</scope>
    <source>
        <strain evidence="13 14">KCTC 13943</strain>
    </source>
</reference>
<keyword evidence="4 12" id="KW-0479">Metal-binding</keyword>
<feature type="binding site" evidence="12">
    <location>
        <position position="221"/>
    </location>
    <ligand>
        <name>Fe-coproporphyrin III</name>
        <dbReference type="ChEBI" id="CHEBI:68438"/>
    </ligand>
</feature>
<keyword evidence="6 12" id="KW-0408">Iron</keyword>
<keyword evidence="3 12" id="KW-0349">Heme</keyword>
<comment type="catalytic activity">
    <reaction evidence="10">
        <text>Fe-coproporphyrin III + 2 H2O2 + 2 H(+) = heme b + 2 CO2 + 4 H2O</text>
        <dbReference type="Rhea" id="RHEA:56516"/>
        <dbReference type="ChEBI" id="CHEBI:15377"/>
        <dbReference type="ChEBI" id="CHEBI:15378"/>
        <dbReference type="ChEBI" id="CHEBI:16240"/>
        <dbReference type="ChEBI" id="CHEBI:16526"/>
        <dbReference type="ChEBI" id="CHEBI:60344"/>
        <dbReference type="ChEBI" id="CHEBI:68438"/>
        <dbReference type="EC" id="1.3.98.5"/>
    </reaction>
    <physiologicalReaction direction="left-to-right" evidence="10">
        <dbReference type="Rhea" id="RHEA:56517"/>
    </physiologicalReaction>
</comment>
<evidence type="ECO:0000256" key="9">
    <source>
        <dbReference type="ARBA" id="ARBA00030236"/>
    </source>
</evidence>
<evidence type="ECO:0000256" key="4">
    <source>
        <dbReference type="ARBA" id="ARBA00022723"/>
    </source>
</evidence>
<evidence type="ECO:0000256" key="8">
    <source>
        <dbReference type="ARBA" id="ARBA00029882"/>
    </source>
</evidence>
<evidence type="ECO:0000256" key="10">
    <source>
        <dbReference type="ARBA" id="ARBA00049896"/>
    </source>
</evidence>
<keyword evidence="14" id="KW-1185">Reference proteome</keyword>
<evidence type="ECO:0000256" key="1">
    <source>
        <dbReference type="ARBA" id="ARBA00009276"/>
    </source>
</evidence>
<dbReference type="Proteomes" id="UP001523262">
    <property type="component" value="Unassembled WGS sequence"/>
</dbReference>
<name>A0ABT0W976_9BACI</name>
<evidence type="ECO:0000256" key="6">
    <source>
        <dbReference type="ARBA" id="ARBA00023004"/>
    </source>
</evidence>
<comment type="catalytic activity">
    <reaction evidence="12">
        <text>Fe-coproporphyrin III + H2O2 + H(+) = harderoheme III + CO2 + 2 H2O</text>
        <dbReference type="Rhea" id="RHEA:57940"/>
        <dbReference type="ChEBI" id="CHEBI:15377"/>
        <dbReference type="ChEBI" id="CHEBI:15378"/>
        <dbReference type="ChEBI" id="CHEBI:16240"/>
        <dbReference type="ChEBI" id="CHEBI:16526"/>
        <dbReference type="ChEBI" id="CHEBI:68438"/>
        <dbReference type="ChEBI" id="CHEBI:142463"/>
    </reaction>
</comment>
<comment type="similarity">
    <text evidence="1 12">Belongs to the ChdC family. Type 1 subfamily.</text>
</comment>
<dbReference type="Pfam" id="PF06778">
    <property type="entry name" value="Chlor_dismutase"/>
    <property type="match status" value="1"/>
</dbReference>
<dbReference type="InterPro" id="IPR010644">
    <property type="entry name" value="ChdC/CLD"/>
</dbReference>
<gene>
    <name evidence="12" type="primary">chdC</name>
    <name evidence="13" type="ORF">NDK43_09810</name>
</gene>
<dbReference type="PANTHER" id="PTHR36843">
    <property type="entry name" value="HEME-DEPENDENT PEROXIDASE YWFI-RELATED"/>
    <property type="match status" value="1"/>
</dbReference>
<evidence type="ECO:0000256" key="12">
    <source>
        <dbReference type="HAMAP-Rule" id="MF_01442"/>
    </source>
</evidence>
<evidence type="ECO:0000313" key="14">
    <source>
        <dbReference type="Proteomes" id="UP001523262"/>
    </source>
</evidence>
<dbReference type="EMBL" id="JAMQCR010000001">
    <property type="protein sequence ID" value="MCM2532625.1"/>
    <property type="molecule type" value="Genomic_DNA"/>
</dbReference>
<evidence type="ECO:0000256" key="2">
    <source>
        <dbReference type="ARBA" id="ARBA00014413"/>
    </source>
</evidence>
<comment type="pathway">
    <text evidence="12">Porphyrin-containing compound metabolism; protoheme biosynthesis.</text>
</comment>
<evidence type="ECO:0000256" key="5">
    <source>
        <dbReference type="ARBA" id="ARBA00023002"/>
    </source>
</evidence>
<feature type="active site" evidence="12">
    <location>
        <position position="143"/>
    </location>
</feature>
<dbReference type="InterPro" id="IPR031332">
    <property type="entry name" value="CHDC"/>
</dbReference>
<evidence type="ECO:0000256" key="11">
    <source>
        <dbReference type="ARBA" id="ARBA00050019"/>
    </source>
</evidence>
<dbReference type="NCBIfam" id="NF008913">
    <property type="entry name" value="PRK12276.1"/>
    <property type="match status" value="1"/>
</dbReference>
<evidence type="ECO:0000313" key="13">
    <source>
        <dbReference type="EMBL" id="MCM2532625.1"/>
    </source>
</evidence>
<dbReference type="GO" id="GO:0004601">
    <property type="term" value="F:peroxidase activity"/>
    <property type="evidence" value="ECO:0007669"/>
    <property type="project" value="UniProtKB-KW"/>
</dbReference>
<dbReference type="HAMAP" id="MF_01442">
    <property type="entry name" value="Coproheme_decarbox_1"/>
    <property type="match status" value="1"/>
</dbReference>
<keyword evidence="5 12" id="KW-0560">Oxidoreductase</keyword>
<evidence type="ECO:0000256" key="3">
    <source>
        <dbReference type="ARBA" id="ARBA00022617"/>
    </source>
</evidence>
<comment type="catalytic activity">
    <reaction evidence="12">
        <text>harderoheme III + H2O2 + H(+) = heme b + CO2 + 2 H2O</text>
        <dbReference type="Rhea" id="RHEA:57944"/>
        <dbReference type="ChEBI" id="CHEBI:15377"/>
        <dbReference type="ChEBI" id="CHEBI:15378"/>
        <dbReference type="ChEBI" id="CHEBI:16240"/>
        <dbReference type="ChEBI" id="CHEBI:16526"/>
        <dbReference type="ChEBI" id="CHEBI:60344"/>
        <dbReference type="ChEBI" id="CHEBI:142463"/>
    </reaction>
</comment>
<sequence length="248" mass="29345">MNQAMKTIEGWYCLHDFRTMDWTRWKKASEGQREQALSEFKDLLDKWAIVEANKNGSHSVYTVVGQKADLMFMILRPTMKELNEVETEFNKTILADYTKPAYSYLSVIEKSSYSQMNFNPFEDPAMLAKLYPTIPKNEYICFYPMSKLRGEKTNWFMLPVEDRKRLMFEHIDTGRPYTEQVKRIVTGSIGFDDYEWGVSLFCDDALQFKKLIYETRFDEVSAVYGIFGSFFIGYLLKQERMNQFFQIL</sequence>
<dbReference type="EC" id="1.3.98.5" evidence="11 12"/>
<keyword evidence="13" id="KW-0575">Peroxidase</keyword>
<protein>
    <recommendedName>
        <fullName evidence="2 12">Coproheme decarboxylase</fullName>
        <ecNumber evidence="11 12">1.3.98.5</ecNumber>
    </recommendedName>
    <alternativeName>
        <fullName evidence="8 12">Coproheme III oxidative decarboxylase</fullName>
    </alternativeName>
    <alternativeName>
        <fullName evidence="9 12">Hydrogen peroxide-dependent heme synthase</fullName>
    </alternativeName>
</protein>